<proteinExistence type="predicted"/>
<dbReference type="Gene3D" id="3.30.530.20">
    <property type="match status" value="1"/>
</dbReference>
<dbReference type="Proteomes" id="UP000307808">
    <property type="component" value="Unassembled WGS sequence"/>
</dbReference>
<dbReference type="EMBL" id="SZPY01000001">
    <property type="protein sequence ID" value="TKI64043.1"/>
    <property type="molecule type" value="Genomic_DNA"/>
</dbReference>
<protein>
    <submittedName>
        <fullName evidence="1">Dimethyladenosine transferase</fullName>
    </submittedName>
</protein>
<dbReference type="AlphaFoldDB" id="A0A4V5TKK5"/>
<dbReference type="GO" id="GO:0016740">
    <property type="term" value="F:transferase activity"/>
    <property type="evidence" value="ECO:0007669"/>
    <property type="project" value="UniProtKB-KW"/>
</dbReference>
<dbReference type="Pfam" id="PF10604">
    <property type="entry name" value="Polyketide_cyc2"/>
    <property type="match status" value="1"/>
</dbReference>
<dbReference type="InterPro" id="IPR023393">
    <property type="entry name" value="START-like_dom_sf"/>
</dbReference>
<organism evidence="1 2">
    <name type="scientific">Nocardioides jishulii</name>
    <dbReference type="NCBI Taxonomy" id="2575440"/>
    <lineage>
        <taxon>Bacteria</taxon>
        <taxon>Bacillati</taxon>
        <taxon>Actinomycetota</taxon>
        <taxon>Actinomycetes</taxon>
        <taxon>Propionibacteriales</taxon>
        <taxon>Nocardioidaceae</taxon>
        <taxon>Nocardioides</taxon>
    </lineage>
</organism>
<dbReference type="OrthoDB" id="6624781at2"/>
<evidence type="ECO:0000313" key="1">
    <source>
        <dbReference type="EMBL" id="TKI64043.1"/>
    </source>
</evidence>
<keyword evidence="2" id="KW-1185">Reference proteome</keyword>
<keyword evidence="1" id="KW-0808">Transferase</keyword>
<sequence length="149" mass="16382">MDDLTASASILVDAPASVIFDILADPRQHTRIDGSGSVQEIVDGPERLSEGAQFTVQMKRGLGYRTNNTVVEYEQDALIAWKHRGAHVWRYELTPEAGKVRVTETWDGSGYSGLPRLIFKITGLKGTQRSIEETLVRLKAVAEADAARA</sequence>
<dbReference type="SUPFAM" id="SSF55961">
    <property type="entry name" value="Bet v1-like"/>
    <property type="match status" value="1"/>
</dbReference>
<gene>
    <name evidence="1" type="ORF">FC770_02390</name>
</gene>
<accession>A0A4V5TKK5</accession>
<comment type="caution">
    <text evidence="1">The sequence shown here is derived from an EMBL/GenBank/DDBJ whole genome shotgun (WGS) entry which is preliminary data.</text>
</comment>
<dbReference type="RefSeq" id="WP_137064507.1">
    <property type="nucleotide sequence ID" value="NZ_CP040748.1"/>
</dbReference>
<name>A0A4V5TKK5_9ACTN</name>
<evidence type="ECO:0000313" key="2">
    <source>
        <dbReference type="Proteomes" id="UP000307808"/>
    </source>
</evidence>
<reference evidence="1 2" key="1">
    <citation type="submission" date="2019-04" db="EMBL/GenBank/DDBJ databases">
        <authorList>
            <person name="Dong K."/>
        </authorList>
    </citation>
    <scope>NUCLEOTIDE SEQUENCE [LARGE SCALE GENOMIC DNA]</scope>
    <source>
        <strain evidence="2">dk3543</strain>
    </source>
</reference>
<dbReference type="InterPro" id="IPR019587">
    <property type="entry name" value="Polyketide_cyclase/dehydratase"/>
</dbReference>